<protein>
    <recommendedName>
        <fullName evidence="1">Carboxymuconolactone decarboxylase-like domain-containing protein</fullName>
    </recommendedName>
</protein>
<feature type="domain" description="Carboxymuconolactone decarboxylase-like" evidence="1">
    <location>
        <begin position="84"/>
        <end position="133"/>
    </location>
</feature>
<sequence>MASLIFLGRVRGVRSIFSCKETFLAPVRIAASGRRCMSQEKPISRFPVPIRDTLPQDIRQRMSEVEEKGGFLPNVFKVLAHRPDEFRAFFMYYDALMLKEGNLTKAEKEMIVVATSAANNCTYCVIAHGALLRIYSKNPLLGDQVAANWHCADLTEREKAIIEFAMQVSRSETIKDEHIKALETHGLNSEDAWDIGAIAGLFALSNRMAHLTNMRPNDEFYLLGRIKKDKKE</sequence>
<dbReference type="InterPro" id="IPR010195">
    <property type="entry name" value="Uncharacterised_peroxidase-rel"/>
</dbReference>
<organism evidence="2 3">
    <name type="scientific">Porites evermanni</name>
    <dbReference type="NCBI Taxonomy" id="104178"/>
    <lineage>
        <taxon>Eukaryota</taxon>
        <taxon>Metazoa</taxon>
        <taxon>Cnidaria</taxon>
        <taxon>Anthozoa</taxon>
        <taxon>Hexacorallia</taxon>
        <taxon>Scleractinia</taxon>
        <taxon>Fungiina</taxon>
        <taxon>Poritidae</taxon>
        <taxon>Porites</taxon>
    </lineage>
</organism>
<evidence type="ECO:0000313" key="3">
    <source>
        <dbReference type="Proteomes" id="UP001159427"/>
    </source>
</evidence>
<name>A0ABN8LXQ6_9CNID</name>
<dbReference type="InterPro" id="IPR004675">
    <property type="entry name" value="AhpD_core"/>
</dbReference>
<keyword evidence="3" id="KW-1185">Reference proteome</keyword>
<gene>
    <name evidence="2" type="ORF">PEVE_00008502</name>
</gene>
<evidence type="ECO:0000259" key="1">
    <source>
        <dbReference type="Pfam" id="PF02627"/>
    </source>
</evidence>
<dbReference type="SUPFAM" id="SSF69118">
    <property type="entry name" value="AhpD-like"/>
    <property type="match status" value="1"/>
</dbReference>
<dbReference type="Pfam" id="PF02627">
    <property type="entry name" value="CMD"/>
    <property type="match status" value="1"/>
</dbReference>
<evidence type="ECO:0000313" key="2">
    <source>
        <dbReference type="EMBL" id="CAH3020756.1"/>
    </source>
</evidence>
<dbReference type="Gene3D" id="1.20.5.810">
    <property type="entry name" value="AhpD-like"/>
    <property type="match status" value="1"/>
</dbReference>
<dbReference type="NCBIfam" id="TIGR01926">
    <property type="entry name" value="peroxid_rel"/>
    <property type="match status" value="1"/>
</dbReference>
<dbReference type="PANTHER" id="PTHR35446">
    <property type="entry name" value="SI:CH211-175M2.5"/>
    <property type="match status" value="1"/>
</dbReference>
<proteinExistence type="predicted"/>
<reference evidence="2 3" key="1">
    <citation type="submission" date="2022-05" db="EMBL/GenBank/DDBJ databases">
        <authorList>
            <consortium name="Genoscope - CEA"/>
            <person name="William W."/>
        </authorList>
    </citation>
    <scope>NUCLEOTIDE SEQUENCE [LARGE SCALE GENOMIC DNA]</scope>
</reference>
<dbReference type="InterPro" id="IPR003779">
    <property type="entry name" value="CMD-like"/>
</dbReference>
<comment type="caution">
    <text evidence="2">The sequence shown here is derived from an EMBL/GenBank/DDBJ whole genome shotgun (WGS) entry which is preliminary data.</text>
</comment>
<dbReference type="PANTHER" id="PTHR35446:SF2">
    <property type="entry name" value="CARBOXYMUCONOLACTONE DECARBOXYLASE-LIKE DOMAIN-CONTAINING PROTEIN"/>
    <property type="match status" value="1"/>
</dbReference>
<dbReference type="NCBIfam" id="TIGR00778">
    <property type="entry name" value="ahpD_dom"/>
    <property type="match status" value="1"/>
</dbReference>
<accession>A0ABN8LXQ6</accession>
<dbReference type="Proteomes" id="UP001159427">
    <property type="component" value="Unassembled WGS sequence"/>
</dbReference>
<dbReference type="EMBL" id="CALNXI010000158">
    <property type="protein sequence ID" value="CAH3020756.1"/>
    <property type="molecule type" value="Genomic_DNA"/>
</dbReference>
<dbReference type="Gene3D" id="1.20.1290.10">
    <property type="entry name" value="AhpD-like"/>
    <property type="match status" value="1"/>
</dbReference>
<dbReference type="InterPro" id="IPR029032">
    <property type="entry name" value="AhpD-like"/>
</dbReference>